<evidence type="ECO:0000256" key="14">
    <source>
        <dbReference type="SAM" id="Phobius"/>
    </source>
</evidence>
<evidence type="ECO:0000256" key="7">
    <source>
        <dbReference type="ARBA" id="ARBA00022519"/>
    </source>
</evidence>
<evidence type="ECO:0000256" key="2">
    <source>
        <dbReference type="ARBA" id="ARBA00004587"/>
    </source>
</evidence>
<dbReference type="AlphaFoldDB" id="A0A095TMH8"/>
<evidence type="ECO:0000256" key="4">
    <source>
        <dbReference type="ARBA" id="ARBA00006038"/>
    </source>
</evidence>
<dbReference type="GO" id="GO:0005886">
    <property type="term" value="C:plasma membrane"/>
    <property type="evidence" value="ECO:0007669"/>
    <property type="project" value="UniProtKB-SubCell"/>
</dbReference>
<evidence type="ECO:0000256" key="8">
    <source>
        <dbReference type="ARBA" id="ARBA00022679"/>
    </source>
</evidence>
<sequence>MIPMKQASLINGWLFLVAIFAGFLSLLYPVGHFFVSEPAAWQQFRKGELVRKLERRVDEEFVLRKPSIAFWADTSFLLFKAGRPGVLVGEKDWLFTREEYYYDSRSERLLADNLAELSAAVCVLEDLGKQVLLVPVPAKRRLYPQWSARPVSTGMDSLYQRITEAFSESHIAWVDSLGLMQSAARQGEVFMRTDTHWSPLGAQVVAAGVASNLALTGSHHYETRELQVEPYEGDLLRYLPTSEGVGPTRKEPLVRYETAAVEQMLDAQALLGDELPPVALVGTSYSAMDEWHFPGFLKQQLSEDVLVYALEAQGPFAAMREFLDGPAARDERVKYVLWEVPERALIQSMEPIVRGEHHACMDRDTGHAAELAGMGSPGR</sequence>
<accession>A0A095TMH8</accession>
<keyword evidence="12 14" id="KW-0472">Membrane</keyword>
<keyword evidence="14" id="KW-1133">Transmembrane helix</keyword>
<feature type="transmembrane region" description="Helical" evidence="14">
    <location>
        <begin position="12"/>
        <end position="35"/>
    </location>
</feature>
<dbReference type="STRING" id="1177154.Y5S_03036"/>
<evidence type="ECO:0000256" key="6">
    <source>
        <dbReference type="ARBA" id="ARBA00022475"/>
    </source>
</evidence>
<dbReference type="InterPro" id="IPR034657">
    <property type="entry name" value="AlgJ"/>
</dbReference>
<keyword evidence="10" id="KW-0574">Periplasm</keyword>
<dbReference type="Pfam" id="PF16822">
    <property type="entry name" value="ALGX"/>
    <property type="match status" value="1"/>
</dbReference>
<organism evidence="16 17">
    <name type="scientific">Alcanivorax nanhaiticus</name>
    <dbReference type="NCBI Taxonomy" id="1177154"/>
    <lineage>
        <taxon>Bacteria</taxon>
        <taxon>Pseudomonadati</taxon>
        <taxon>Pseudomonadota</taxon>
        <taxon>Gammaproteobacteria</taxon>
        <taxon>Oceanospirillales</taxon>
        <taxon>Alcanivoracaceae</taxon>
        <taxon>Alcanivorax</taxon>
    </lineage>
</organism>
<comment type="caution">
    <text evidence="16">The sequence shown here is derived from an EMBL/GenBank/DDBJ whole genome shotgun (WGS) entry which is preliminary data.</text>
</comment>
<evidence type="ECO:0000256" key="1">
    <source>
        <dbReference type="ARBA" id="ARBA00004418"/>
    </source>
</evidence>
<keyword evidence="11" id="KW-0016">Alginate biosynthesis</keyword>
<comment type="pathway">
    <text evidence="3">Glycan biosynthesis; alginate biosynthesis.</text>
</comment>
<evidence type="ECO:0000259" key="15">
    <source>
        <dbReference type="Pfam" id="PF16822"/>
    </source>
</evidence>
<protein>
    <recommendedName>
        <fullName evidence="5">Probable alginate O-acetylase AlgJ</fullName>
    </recommendedName>
    <alternativeName>
        <fullName evidence="13">Alginate biosynthesis protein AlgJ</fullName>
    </alternativeName>
</protein>
<evidence type="ECO:0000256" key="10">
    <source>
        <dbReference type="ARBA" id="ARBA00022764"/>
    </source>
</evidence>
<evidence type="ECO:0000256" key="9">
    <source>
        <dbReference type="ARBA" id="ARBA00022729"/>
    </source>
</evidence>
<comment type="similarity">
    <text evidence="4">Belongs to the AlgJ family.</text>
</comment>
<dbReference type="GO" id="GO:0042121">
    <property type="term" value="P:alginic acid biosynthetic process"/>
    <property type="evidence" value="ECO:0007669"/>
    <property type="project" value="UniProtKB-UniPathway"/>
</dbReference>
<dbReference type="eggNOG" id="ENOG5031Y0D">
    <property type="taxonomic scope" value="Bacteria"/>
</dbReference>
<evidence type="ECO:0000256" key="12">
    <source>
        <dbReference type="ARBA" id="ARBA00023136"/>
    </source>
</evidence>
<keyword evidence="6" id="KW-1003">Cell membrane</keyword>
<dbReference type="EMBL" id="ARXV01000015">
    <property type="protein sequence ID" value="KGD63613.1"/>
    <property type="molecule type" value="Genomic_DNA"/>
</dbReference>
<evidence type="ECO:0000256" key="5">
    <source>
        <dbReference type="ARBA" id="ARBA00016086"/>
    </source>
</evidence>
<dbReference type="RefSeq" id="WP_035234231.1">
    <property type="nucleotide sequence ID" value="NZ_ARXV01000015.1"/>
</dbReference>
<evidence type="ECO:0000256" key="11">
    <source>
        <dbReference type="ARBA" id="ARBA00022841"/>
    </source>
</evidence>
<reference evidence="16 17" key="1">
    <citation type="submission" date="2012-09" db="EMBL/GenBank/DDBJ databases">
        <title>Genome Sequence of alkane-degrading Bacterium Alcanivorax sp. 19-m-6.</title>
        <authorList>
            <person name="Lai Q."/>
            <person name="Shao Z."/>
        </authorList>
    </citation>
    <scope>NUCLEOTIDE SEQUENCE [LARGE SCALE GENOMIC DNA]</scope>
    <source>
        <strain evidence="16 17">19-m-6</strain>
    </source>
</reference>
<proteinExistence type="inferred from homology"/>
<dbReference type="PATRIC" id="fig|1177154.3.peg.3077"/>
<comment type="subcellular location">
    <subcellularLocation>
        <location evidence="2">Cell inner membrane</location>
        <topology evidence="2">Peripheral membrane protein</topology>
        <orientation evidence="2">Periplasmic side</orientation>
    </subcellularLocation>
    <subcellularLocation>
        <location evidence="1">Periplasm</location>
    </subcellularLocation>
</comment>
<dbReference type="OrthoDB" id="9760774at2"/>
<dbReference type="GO" id="GO:0016740">
    <property type="term" value="F:transferase activity"/>
    <property type="evidence" value="ECO:0007669"/>
    <property type="project" value="UniProtKB-KW"/>
</dbReference>
<evidence type="ECO:0000313" key="16">
    <source>
        <dbReference type="EMBL" id="KGD63613.1"/>
    </source>
</evidence>
<keyword evidence="17" id="KW-1185">Reference proteome</keyword>
<dbReference type="UniPathway" id="UPA00286"/>
<dbReference type="InterPro" id="IPR031811">
    <property type="entry name" value="ALGX/ALGJ_SGNH-like"/>
</dbReference>
<keyword evidence="14" id="KW-0812">Transmembrane</keyword>
<dbReference type="GO" id="GO:0042597">
    <property type="term" value="C:periplasmic space"/>
    <property type="evidence" value="ECO:0007669"/>
    <property type="project" value="UniProtKB-SubCell"/>
</dbReference>
<keyword evidence="8" id="KW-0808">Transferase</keyword>
<gene>
    <name evidence="16" type="ORF">Y5S_03036</name>
</gene>
<evidence type="ECO:0000256" key="13">
    <source>
        <dbReference type="ARBA" id="ARBA00031031"/>
    </source>
</evidence>
<keyword evidence="7" id="KW-0997">Cell inner membrane</keyword>
<evidence type="ECO:0000313" key="17">
    <source>
        <dbReference type="Proteomes" id="UP000029444"/>
    </source>
</evidence>
<dbReference type="Proteomes" id="UP000029444">
    <property type="component" value="Unassembled WGS sequence"/>
</dbReference>
<dbReference type="CDD" id="cd14442">
    <property type="entry name" value="AlgJ_like"/>
    <property type="match status" value="1"/>
</dbReference>
<name>A0A095TMH8_9GAMM</name>
<evidence type="ECO:0000256" key="3">
    <source>
        <dbReference type="ARBA" id="ARBA00005182"/>
    </source>
</evidence>
<keyword evidence="9" id="KW-0732">Signal</keyword>
<feature type="domain" description="AlgX/AlgJ SGNH hydrolase-like" evidence="15">
    <location>
        <begin position="86"/>
        <end position="342"/>
    </location>
</feature>